<dbReference type="Pfam" id="PF01966">
    <property type="entry name" value="HD"/>
    <property type="match status" value="1"/>
</dbReference>
<dbReference type="InterPro" id="IPR050124">
    <property type="entry name" value="tRNA_CCA-adding_enzyme"/>
</dbReference>
<dbReference type="Gene3D" id="1.10.3090.10">
    <property type="entry name" value="cca-adding enzyme, domain 2"/>
    <property type="match status" value="1"/>
</dbReference>
<evidence type="ECO:0000313" key="4">
    <source>
        <dbReference type="Proteomes" id="UP001211711"/>
    </source>
</evidence>
<protein>
    <submittedName>
        <fullName evidence="3">AAA family ATPase</fullName>
    </submittedName>
</protein>
<dbReference type="InterPro" id="IPR027417">
    <property type="entry name" value="P-loop_NTPase"/>
</dbReference>
<dbReference type="InterPro" id="IPR006675">
    <property type="entry name" value="HDIG_dom"/>
</dbReference>
<dbReference type="Pfam" id="PF13671">
    <property type="entry name" value="AAA_33"/>
    <property type="match status" value="1"/>
</dbReference>
<accession>A0ABT4ZR81</accession>
<dbReference type="RefSeq" id="WP_272109978.1">
    <property type="nucleotide sequence ID" value="NZ_JAQMTI010000108.1"/>
</dbReference>
<dbReference type="CDD" id="cd00077">
    <property type="entry name" value="HDc"/>
    <property type="match status" value="1"/>
</dbReference>
<dbReference type="NCBIfam" id="TIGR00277">
    <property type="entry name" value="HDIG"/>
    <property type="match status" value="1"/>
</dbReference>
<feature type="domain" description="HD" evidence="2">
    <location>
        <begin position="68"/>
        <end position="133"/>
    </location>
</feature>
<reference evidence="3 4" key="1">
    <citation type="submission" date="2023-01" db="EMBL/GenBank/DDBJ databases">
        <title>Genomes from the Australian National Cyanobacteria Reference Collection.</title>
        <authorList>
            <person name="Willis A."/>
            <person name="Lee E.M.F."/>
        </authorList>
    </citation>
    <scope>NUCLEOTIDE SEQUENCE [LARGE SCALE GENOMIC DNA]</scope>
    <source>
        <strain evidence="3 4">CS-549</strain>
    </source>
</reference>
<evidence type="ECO:0000259" key="2">
    <source>
        <dbReference type="Pfam" id="PF01966"/>
    </source>
</evidence>
<evidence type="ECO:0000256" key="1">
    <source>
        <dbReference type="ARBA" id="ARBA00022741"/>
    </source>
</evidence>
<dbReference type="SUPFAM" id="SSF52540">
    <property type="entry name" value="P-loop containing nucleoside triphosphate hydrolases"/>
    <property type="match status" value="1"/>
</dbReference>
<gene>
    <name evidence="3" type="ORF">PN497_09310</name>
</gene>
<dbReference type="Proteomes" id="UP001211711">
    <property type="component" value="Unassembled WGS sequence"/>
</dbReference>
<keyword evidence="1" id="KW-0547">Nucleotide-binding</keyword>
<organism evidence="3 4">
    <name type="scientific">Sphaerospermopsis kisseleviana CS-549</name>
    <dbReference type="NCBI Taxonomy" id="3021783"/>
    <lineage>
        <taxon>Bacteria</taxon>
        <taxon>Bacillati</taxon>
        <taxon>Cyanobacteriota</taxon>
        <taxon>Cyanophyceae</taxon>
        <taxon>Nostocales</taxon>
        <taxon>Aphanizomenonaceae</taxon>
        <taxon>Sphaerospermopsis</taxon>
        <taxon>Sphaerospermopsis kisseleviana</taxon>
    </lineage>
</organism>
<dbReference type="InterPro" id="IPR006674">
    <property type="entry name" value="HD_domain"/>
</dbReference>
<dbReference type="EMBL" id="JAQMTI010000108">
    <property type="protein sequence ID" value="MDB9441555.1"/>
    <property type="molecule type" value="Genomic_DNA"/>
</dbReference>
<dbReference type="SUPFAM" id="SSF109604">
    <property type="entry name" value="HD-domain/PDEase-like"/>
    <property type="match status" value="1"/>
</dbReference>
<sequence>MNWTFPYCPDANNRTINWQALETEFDWLKLLAECPQDPRYHGEGNVLIHTKLVCEALVALPEWRTLPAKERSVLFAAALLHDVAKPAATQIESDGAISSKGHVLQGAKMAQQILWDLQVPFREREAVVALVKYGSLPLWFWDKPNPEKAVIKTSQIIRCDLLSLLAEADVRGRYCDDQAQLLERIAFFREFCQENQCFHQSRIFPSDHSRFIYFQKENGHPDYVAYDDTRLQVVMMSGLPGAGKDTWIQENLSDWTVISLDELRKTLKISPEEDQGAVINAAKALAKDYLRTGQSFVWNATNISRQLRSSLIRQFVNYQGKIRIVYLETSWEELLQRNRDRTAKLPEKVLYKLRNRLEVPDITEAQTVDWIVH</sequence>
<comment type="caution">
    <text evidence="3">The sequence shown here is derived from an EMBL/GenBank/DDBJ whole genome shotgun (WGS) entry which is preliminary data.</text>
</comment>
<dbReference type="PANTHER" id="PTHR47545">
    <property type="entry name" value="MULTIFUNCTIONAL CCA PROTEIN"/>
    <property type="match status" value="1"/>
</dbReference>
<keyword evidence="4" id="KW-1185">Reference proteome</keyword>
<evidence type="ECO:0000313" key="3">
    <source>
        <dbReference type="EMBL" id="MDB9441555.1"/>
    </source>
</evidence>
<dbReference type="Gene3D" id="3.40.50.300">
    <property type="entry name" value="P-loop containing nucleotide triphosphate hydrolases"/>
    <property type="match status" value="1"/>
</dbReference>
<name>A0ABT4ZR81_9CYAN</name>
<dbReference type="PANTHER" id="PTHR47545:SF1">
    <property type="entry name" value="MULTIFUNCTIONAL CCA PROTEIN"/>
    <property type="match status" value="1"/>
</dbReference>
<proteinExistence type="predicted"/>
<dbReference type="InterPro" id="IPR003607">
    <property type="entry name" value="HD/PDEase_dom"/>
</dbReference>